<reference evidence="3 4" key="1">
    <citation type="submission" date="2019-08" db="EMBL/GenBank/DDBJ databases">
        <title>The genome of the soybean aphid Biotype 1, its phylome, world population structure and adaptation to the North American continent.</title>
        <authorList>
            <person name="Giordano R."/>
            <person name="Donthu R.K."/>
            <person name="Hernandez A.G."/>
            <person name="Wright C.L."/>
            <person name="Zimin A.V."/>
        </authorList>
    </citation>
    <scope>NUCLEOTIDE SEQUENCE [LARGE SCALE GENOMIC DNA]</scope>
    <source>
        <tissue evidence="3">Whole aphids</tissue>
    </source>
</reference>
<keyword evidence="4" id="KW-1185">Reference proteome</keyword>
<dbReference type="InterPro" id="IPR024610">
    <property type="entry name" value="ING_N_histone-binding"/>
</dbReference>
<dbReference type="PANTHER" id="PTHR45749:SF37">
    <property type="entry name" value="OS05G0311600 PROTEIN"/>
    <property type="match status" value="1"/>
</dbReference>
<sequence>MASAPYMDQYLEKRNLTLIRDLDSRAQEQMCNIDGMADDFLSNINNYSGDKKKEKMTDIQRRFDKAKYYADDKVDKHIRKLDLELARFESDIQKRAFRTSRNVDESGNYTTSEEETAIHKTTHKTSTKKQNQRRKAKTSEDLLDDLYICLENRFNQNTLNLISAIGRLIELKTEEFGIELLSQKFVLNNDKLDGELKLLRSLLDFVVKPSNKTIHQWLEKLLTSKNFVNVNKALKLFTTIPVTSCSCERAFSKLSLIKTKLRSHMLQERLDAMTLIFLEQELASQINYEDVIDEFKHLHSFDRRLGL</sequence>
<feature type="domain" description="Inhibitor of growth protein N-terminal histone-binding" evidence="2">
    <location>
        <begin position="6"/>
        <end position="88"/>
    </location>
</feature>
<feature type="region of interest" description="Disordered" evidence="1">
    <location>
        <begin position="103"/>
        <end position="136"/>
    </location>
</feature>
<dbReference type="OrthoDB" id="6623686at2759"/>
<organism evidence="3 4">
    <name type="scientific">Aphis glycines</name>
    <name type="common">Soybean aphid</name>
    <dbReference type="NCBI Taxonomy" id="307491"/>
    <lineage>
        <taxon>Eukaryota</taxon>
        <taxon>Metazoa</taxon>
        <taxon>Ecdysozoa</taxon>
        <taxon>Arthropoda</taxon>
        <taxon>Hexapoda</taxon>
        <taxon>Insecta</taxon>
        <taxon>Pterygota</taxon>
        <taxon>Neoptera</taxon>
        <taxon>Paraneoptera</taxon>
        <taxon>Hemiptera</taxon>
        <taxon>Sternorrhyncha</taxon>
        <taxon>Aphidomorpha</taxon>
        <taxon>Aphidoidea</taxon>
        <taxon>Aphididae</taxon>
        <taxon>Aphidini</taxon>
        <taxon>Aphis</taxon>
        <taxon>Aphis</taxon>
    </lineage>
</organism>
<dbReference type="GO" id="GO:0046983">
    <property type="term" value="F:protein dimerization activity"/>
    <property type="evidence" value="ECO:0007669"/>
    <property type="project" value="InterPro"/>
</dbReference>
<protein>
    <recommendedName>
        <fullName evidence="2">Inhibitor of growth protein N-terminal histone-binding domain-containing protein</fullName>
    </recommendedName>
</protein>
<evidence type="ECO:0000313" key="4">
    <source>
        <dbReference type="Proteomes" id="UP000475862"/>
    </source>
</evidence>
<dbReference type="AlphaFoldDB" id="A0A6G0SVV8"/>
<name>A0A6G0SVV8_APHGL</name>
<dbReference type="Proteomes" id="UP000475862">
    <property type="component" value="Unassembled WGS sequence"/>
</dbReference>
<comment type="caution">
    <text evidence="3">The sequence shown here is derived from an EMBL/GenBank/DDBJ whole genome shotgun (WGS) entry which is preliminary data.</text>
</comment>
<dbReference type="Gene3D" id="6.10.140.1740">
    <property type="match status" value="1"/>
</dbReference>
<dbReference type="Pfam" id="PF05699">
    <property type="entry name" value="Dimer_Tnp_hAT"/>
    <property type="match status" value="1"/>
</dbReference>
<evidence type="ECO:0000259" key="2">
    <source>
        <dbReference type="SMART" id="SM01408"/>
    </source>
</evidence>
<dbReference type="SUPFAM" id="SSF53098">
    <property type="entry name" value="Ribonuclease H-like"/>
    <property type="match status" value="1"/>
</dbReference>
<dbReference type="EMBL" id="VYZN01001262">
    <property type="protein sequence ID" value="KAE9522402.1"/>
    <property type="molecule type" value="Genomic_DNA"/>
</dbReference>
<gene>
    <name evidence="3" type="ORF">AGLY_017233</name>
</gene>
<feature type="compositionally biased region" description="Basic residues" evidence="1">
    <location>
        <begin position="120"/>
        <end position="136"/>
    </location>
</feature>
<evidence type="ECO:0000313" key="3">
    <source>
        <dbReference type="EMBL" id="KAE9522402.1"/>
    </source>
</evidence>
<dbReference type="InterPro" id="IPR008906">
    <property type="entry name" value="HATC_C_dom"/>
</dbReference>
<proteinExistence type="predicted"/>
<accession>A0A6G0SVV8</accession>
<dbReference type="Pfam" id="PF12998">
    <property type="entry name" value="ING"/>
    <property type="match status" value="1"/>
</dbReference>
<dbReference type="PANTHER" id="PTHR45749">
    <property type="match status" value="1"/>
</dbReference>
<dbReference type="SMART" id="SM01408">
    <property type="entry name" value="ING"/>
    <property type="match status" value="1"/>
</dbReference>
<evidence type="ECO:0000256" key="1">
    <source>
        <dbReference type="SAM" id="MobiDB-lite"/>
    </source>
</evidence>
<dbReference type="InterPro" id="IPR012337">
    <property type="entry name" value="RNaseH-like_sf"/>
</dbReference>